<organism evidence="15 16">
    <name type="scientific">Sus scrofa</name>
    <name type="common">Pig</name>
    <dbReference type="NCBI Taxonomy" id="9823"/>
    <lineage>
        <taxon>Eukaryota</taxon>
        <taxon>Metazoa</taxon>
        <taxon>Chordata</taxon>
        <taxon>Craniata</taxon>
        <taxon>Vertebrata</taxon>
        <taxon>Euteleostomi</taxon>
        <taxon>Mammalia</taxon>
        <taxon>Eutheria</taxon>
        <taxon>Laurasiatheria</taxon>
        <taxon>Artiodactyla</taxon>
        <taxon>Suina</taxon>
        <taxon>Suidae</taxon>
        <taxon>Sus</taxon>
    </lineage>
</organism>
<dbReference type="InterPro" id="IPR002051">
    <property type="entry name" value="Haem_Oase"/>
</dbReference>
<dbReference type="GO" id="GO:1903901">
    <property type="term" value="P:negative regulation of viral life cycle"/>
    <property type="evidence" value="ECO:0007669"/>
    <property type="project" value="UniProtKB-ARBA"/>
</dbReference>
<dbReference type="GO" id="GO:0004392">
    <property type="term" value="F:heme oxygenase (decyclizing) activity"/>
    <property type="evidence" value="ECO:0007669"/>
    <property type="project" value="UniProtKB-EC"/>
</dbReference>
<dbReference type="GO" id="GO:0005789">
    <property type="term" value="C:endoplasmic reticulum membrane"/>
    <property type="evidence" value="ECO:0007669"/>
    <property type="project" value="UniProtKB-SubCell"/>
</dbReference>
<evidence type="ECO:0000256" key="11">
    <source>
        <dbReference type="ARBA" id="ARBA00047547"/>
    </source>
</evidence>
<feature type="region of interest" description="Disordered" evidence="13">
    <location>
        <begin position="219"/>
        <end position="251"/>
    </location>
</feature>
<keyword evidence="7" id="KW-0408">Iron</keyword>
<protein>
    <recommendedName>
        <fullName evidence="9">Heme oxygenase 1</fullName>
        <ecNumber evidence="2">1.14.14.18</ecNumber>
    </recommendedName>
</protein>
<comment type="subcellular location">
    <subcellularLocation>
        <location evidence="8">Endoplasmic reticulum membrane</location>
        <topology evidence="8">Single-pass type IV membrane protein</topology>
        <orientation evidence="8">Cytoplasmic side</orientation>
    </subcellularLocation>
</comment>
<dbReference type="GO" id="GO:0006788">
    <property type="term" value="P:heme oxidation"/>
    <property type="evidence" value="ECO:0007669"/>
    <property type="project" value="InterPro"/>
</dbReference>
<comment type="function">
    <text evidence="12">Catalyzes the oxidative cleavage of heme at the alpha-methene bridge carbon, released as carbon monoxide (CO), to generate biliverdin IXalpha, while releasing the central heme iron chelate as ferrous iron. Affords protection against programmed cell death and this cytoprotective effect relies on its ability to catabolize free heme and prevent it from sensitizing cells to undergo apoptosis.</text>
</comment>
<evidence type="ECO:0000313" key="17">
    <source>
        <dbReference type="VGNC" id="VGNC:98036"/>
    </source>
</evidence>
<reference evidence="15" key="2">
    <citation type="submission" date="2025-08" db="UniProtKB">
        <authorList>
            <consortium name="Ensembl"/>
        </authorList>
    </citation>
    <scope>IDENTIFICATION</scope>
</reference>
<keyword evidence="14" id="KW-0472">Membrane</keyword>
<reference evidence="15" key="1">
    <citation type="journal article" date="2020" name="Gigascience">
        <title>An improved pig reference genome sequence to enable pig genetics and genomics research.</title>
        <authorList>
            <person name="Warr A."/>
            <person name="Affara N."/>
            <person name="Aken B."/>
            <person name="Beiki H."/>
            <person name="Bickhart D.M."/>
            <person name="Billis K."/>
            <person name="Chow W."/>
            <person name="Eory L."/>
            <person name="Finlayson H.A."/>
            <person name="Flicek P."/>
            <person name="Giron C.G."/>
            <person name="Griffin D.K."/>
            <person name="Hall R."/>
            <person name="Hannum G."/>
            <person name="Hourlier T."/>
            <person name="Howe K."/>
            <person name="Hume D.A."/>
            <person name="Izuogu O."/>
            <person name="Kim K."/>
            <person name="Koren S."/>
            <person name="Liu H."/>
            <person name="Manchanda N."/>
            <person name="Martin F.J."/>
            <person name="Nonneman D.J."/>
            <person name="O'Connor R.E."/>
            <person name="Phillippy A.M."/>
            <person name="Rohrer G.A."/>
            <person name="Rosen B.D."/>
            <person name="Rund L.A."/>
            <person name="Sargent C.A."/>
            <person name="Schook L.B."/>
            <person name="Schroeder S.G."/>
            <person name="Schwartz A.S."/>
            <person name="Skinner B.M."/>
            <person name="Talbot R."/>
            <person name="Tseng E."/>
            <person name="Tuggle C.K."/>
            <person name="Watson M."/>
            <person name="Smith T.P.L."/>
            <person name="Archibald A.L."/>
        </authorList>
    </citation>
    <scope>NUCLEOTIDE SEQUENCE [LARGE SCALE GENOMIC DNA]</scope>
    <source>
        <strain evidence="15">Duroc</strain>
    </source>
</reference>
<evidence type="ECO:0000313" key="16">
    <source>
        <dbReference type="Proteomes" id="UP000008227"/>
    </source>
</evidence>
<accession>A0A287AWS9</accession>
<evidence type="ECO:0000256" key="10">
    <source>
        <dbReference type="ARBA" id="ARBA00046441"/>
    </source>
</evidence>
<comment type="similarity">
    <text evidence="1">Belongs to the heme oxygenase family.</text>
</comment>
<evidence type="ECO:0000313" key="15">
    <source>
        <dbReference type="Ensembl" id="ENSSSCP00000048349.3"/>
    </source>
</evidence>
<dbReference type="SUPFAM" id="SSF48613">
    <property type="entry name" value="Heme oxygenase-like"/>
    <property type="match status" value="1"/>
</dbReference>
<dbReference type="PANTHER" id="PTHR10720:SF1">
    <property type="entry name" value="HEME OXYGENASE 1"/>
    <property type="match status" value="1"/>
</dbReference>
<evidence type="ECO:0000256" key="6">
    <source>
        <dbReference type="ARBA" id="ARBA00023002"/>
    </source>
</evidence>
<keyword evidence="6" id="KW-0560">Oxidoreductase</keyword>
<evidence type="ECO:0000256" key="3">
    <source>
        <dbReference type="ARBA" id="ARBA00022617"/>
    </source>
</evidence>
<evidence type="ECO:0000256" key="9">
    <source>
        <dbReference type="ARBA" id="ARBA00040247"/>
    </source>
</evidence>
<dbReference type="CDD" id="cd00232">
    <property type="entry name" value="HemeO-like"/>
    <property type="match status" value="1"/>
</dbReference>
<dbReference type="Pfam" id="PF01126">
    <property type="entry name" value="Heme_oxygenase"/>
    <property type="match status" value="1"/>
</dbReference>
<evidence type="ECO:0000256" key="1">
    <source>
        <dbReference type="ARBA" id="ARBA00006134"/>
    </source>
</evidence>
<reference evidence="15" key="3">
    <citation type="submission" date="2025-09" db="UniProtKB">
        <authorList>
            <consortium name="Ensembl"/>
        </authorList>
    </citation>
    <scope>IDENTIFICATION</scope>
</reference>
<dbReference type="InterPro" id="IPR016053">
    <property type="entry name" value="Haem_Oase-like"/>
</dbReference>
<gene>
    <name evidence="15 17" type="primary">HMOX1</name>
</gene>
<dbReference type="PANTHER" id="PTHR10720">
    <property type="entry name" value="HEME OXYGENASE"/>
    <property type="match status" value="1"/>
</dbReference>
<evidence type="ECO:0000256" key="8">
    <source>
        <dbReference type="ARBA" id="ARBA00037869"/>
    </source>
</evidence>
<dbReference type="Proteomes" id="UP000008227">
    <property type="component" value="Unassembled WGS sequence"/>
</dbReference>
<dbReference type="GeneTree" id="ENSGT00390000017673"/>
<dbReference type="AlphaFoldDB" id="A0A287AWS9"/>
<dbReference type="GO" id="GO:0043922">
    <property type="term" value="P:host-mediated suppression of viral transcription"/>
    <property type="evidence" value="ECO:0007669"/>
    <property type="project" value="UniProtKB-ARBA"/>
</dbReference>
<keyword evidence="3" id="KW-0349">Heme</keyword>
<dbReference type="GO" id="GO:0046872">
    <property type="term" value="F:metal ion binding"/>
    <property type="evidence" value="ECO:0007669"/>
    <property type="project" value="UniProtKB-KW"/>
</dbReference>
<keyword evidence="14" id="KW-1133">Transmembrane helix</keyword>
<proteinExistence type="inferred from homology"/>
<evidence type="ECO:0000256" key="7">
    <source>
        <dbReference type="ARBA" id="ARBA00023004"/>
    </source>
</evidence>
<evidence type="ECO:0000256" key="14">
    <source>
        <dbReference type="SAM" id="Phobius"/>
    </source>
</evidence>
<keyword evidence="14" id="KW-0812">Transmembrane</keyword>
<sequence>PAHSHPLAHCPPPLYSVPQDLSEALKEATKEVHVQAENAEFMKNFQKGEVTREGFKLVMASLYHIYDALEEEIEHNKENPVYTPLYFPEELHRRAALEQDMAFWYGPRWQEAIPYTQATKRYVRRLQQVGRFEPELLVAHVLKKIAQKALDLPSSGEGLAFFTFPNVANATKFKQLYRSRMNTLEMTPEVKQRVLEEAKTAFLLNIQLFEEVQELLTQDTKDQRPSQASDVRKRAGSRVQDSTPVTTPRGKPQLSVLSQVPLVRWVLTLSFLVATVAMGLYAM</sequence>
<dbReference type="FunFam" id="1.20.910.10:FF:000001">
    <property type="entry name" value="Heme oxygenase 1"/>
    <property type="match status" value="1"/>
</dbReference>
<comment type="catalytic activity">
    <reaction evidence="11">
        <text>heme b + 3 reduced [NADPH--hemoprotein reductase] + 3 O2 = biliverdin IXalpha + CO + Fe(2+) + 3 oxidized [NADPH--hemoprotein reductase] + 3 H2O + H(+)</text>
        <dbReference type="Rhea" id="RHEA:21764"/>
        <dbReference type="Rhea" id="RHEA-COMP:11964"/>
        <dbReference type="Rhea" id="RHEA-COMP:11965"/>
        <dbReference type="ChEBI" id="CHEBI:15377"/>
        <dbReference type="ChEBI" id="CHEBI:15378"/>
        <dbReference type="ChEBI" id="CHEBI:15379"/>
        <dbReference type="ChEBI" id="CHEBI:17245"/>
        <dbReference type="ChEBI" id="CHEBI:29033"/>
        <dbReference type="ChEBI" id="CHEBI:57618"/>
        <dbReference type="ChEBI" id="CHEBI:57991"/>
        <dbReference type="ChEBI" id="CHEBI:58210"/>
        <dbReference type="ChEBI" id="CHEBI:60344"/>
        <dbReference type="EC" id="1.14.14.18"/>
    </reaction>
    <physiologicalReaction direction="left-to-right" evidence="11">
        <dbReference type="Rhea" id="RHEA:21765"/>
    </physiologicalReaction>
</comment>
<dbReference type="PRINTS" id="PR00088">
    <property type="entry name" value="HAEMOXYGNASE"/>
</dbReference>
<dbReference type="Ensembl" id="ENSSSCT00000048279.3">
    <property type="protein sequence ID" value="ENSSSCP00000048349.3"/>
    <property type="gene ID" value="ENSSSCG00000039745.3"/>
</dbReference>
<feature type="transmembrane region" description="Helical" evidence="14">
    <location>
        <begin position="262"/>
        <end position="282"/>
    </location>
</feature>
<name>A0A287AWS9_PIG</name>
<dbReference type="EC" id="1.14.14.18" evidence="2"/>
<keyword evidence="16" id="KW-1185">Reference proteome</keyword>
<evidence type="ECO:0000256" key="4">
    <source>
        <dbReference type="ARBA" id="ARBA00022723"/>
    </source>
</evidence>
<comment type="subunit">
    <text evidence="10">Homodimer and higher order homooligomer. Oligomerization is crucial for its stability and function in the endoplasmic reticulum. Interacts with FLVCR2; this interaction is potentiated in the presence of heme.</text>
</comment>
<dbReference type="VGNC" id="VGNC:98036">
    <property type="gene designation" value="HMOX1"/>
</dbReference>
<evidence type="ECO:0000256" key="13">
    <source>
        <dbReference type="SAM" id="MobiDB-lite"/>
    </source>
</evidence>
<evidence type="ECO:0000256" key="2">
    <source>
        <dbReference type="ARBA" id="ARBA00012360"/>
    </source>
</evidence>
<dbReference type="Gene3D" id="1.20.910.10">
    <property type="entry name" value="Heme oxygenase-like"/>
    <property type="match status" value="1"/>
</dbReference>
<evidence type="ECO:0000256" key="5">
    <source>
        <dbReference type="ARBA" id="ARBA00022824"/>
    </source>
</evidence>
<keyword evidence="4" id="KW-0479">Metal-binding</keyword>
<dbReference type="InParanoid" id="A0A287AWS9"/>
<dbReference type="Bgee" id="ENSSSCG00000039745">
    <property type="expression patterns" value="Expressed in spleen and 39 other cell types or tissues"/>
</dbReference>
<evidence type="ECO:0000256" key="12">
    <source>
        <dbReference type="ARBA" id="ARBA00059879"/>
    </source>
</evidence>
<keyword evidence="5" id="KW-0256">Endoplasmic reticulum</keyword>
<dbReference type="InterPro" id="IPR016084">
    <property type="entry name" value="Haem_Oase-like_multi-hlx"/>
</dbReference>